<sequence length="171" mass="17467">MRTAAAALAIVSLGCLLTACTHHEAAVAPPPVKPSLLSQEPLVPVQPQPLETTPPAAVPSRSASASPSPSGFSEAYVAFCNGRPSGEQVIAAVRRVRTGLPGGSGVSIQKAPVCAGVWQYTILNVSDSEPMRVITKGAPTALTVVTLGTDPCTVEVRATAPQAFLDAVECN</sequence>
<evidence type="ECO:0000313" key="3">
    <source>
        <dbReference type="EMBL" id="MFB9450995.1"/>
    </source>
</evidence>
<reference evidence="3 4" key="1">
    <citation type="submission" date="2024-09" db="EMBL/GenBank/DDBJ databases">
        <authorList>
            <person name="Sun Q."/>
            <person name="Mori K."/>
        </authorList>
    </citation>
    <scope>NUCLEOTIDE SEQUENCE [LARGE SCALE GENOMIC DNA]</scope>
    <source>
        <strain evidence="3 4">JCM 3307</strain>
    </source>
</reference>
<protein>
    <recommendedName>
        <fullName evidence="5">Lipoprotein</fullName>
    </recommendedName>
</protein>
<dbReference type="Proteomes" id="UP001589608">
    <property type="component" value="Unassembled WGS sequence"/>
</dbReference>
<evidence type="ECO:0000256" key="1">
    <source>
        <dbReference type="SAM" id="MobiDB-lite"/>
    </source>
</evidence>
<evidence type="ECO:0000313" key="4">
    <source>
        <dbReference type="Proteomes" id="UP001589608"/>
    </source>
</evidence>
<gene>
    <name evidence="3" type="ORF">ACFFTR_48690</name>
</gene>
<organism evidence="3 4">
    <name type="scientific">Dactylosporangium vinaceum</name>
    <dbReference type="NCBI Taxonomy" id="53362"/>
    <lineage>
        <taxon>Bacteria</taxon>
        <taxon>Bacillati</taxon>
        <taxon>Actinomycetota</taxon>
        <taxon>Actinomycetes</taxon>
        <taxon>Micromonosporales</taxon>
        <taxon>Micromonosporaceae</taxon>
        <taxon>Dactylosporangium</taxon>
    </lineage>
</organism>
<feature type="region of interest" description="Disordered" evidence="1">
    <location>
        <begin position="45"/>
        <end position="68"/>
    </location>
</feature>
<feature type="signal peptide" evidence="2">
    <location>
        <begin position="1"/>
        <end position="25"/>
    </location>
</feature>
<name>A0ABV5MQ62_9ACTN</name>
<evidence type="ECO:0000256" key="2">
    <source>
        <dbReference type="SAM" id="SignalP"/>
    </source>
</evidence>
<dbReference type="EMBL" id="JBHMCA010000084">
    <property type="protein sequence ID" value="MFB9450995.1"/>
    <property type="molecule type" value="Genomic_DNA"/>
</dbReference>
<dbReference type="RefSeq" id="WP_223100092.1">
    <property type="nucleotide sequence ID" value="NZ_CP061913.1"/>
</dbReference>
<evidence type="ECO:0008006" key="5">
    <source>
        <dbReference type="Google" id="ProtNLM"/>
    </source>
</evidence>
<proteinExistence type="predicted"/>
<keyword evidence="4" id="KW-1185">Reference proteome</keyword>
<keyword evidence="2" id="KW-0732">Signal</keyword>
<feature type="chain" id="PRO_5046555120" description="Lipoprotein" evidence="2">
    <location>
        <begin position="26"/>
        <end position="171"/>
    </location>
</feature>
<comment type="caution">
    <text evidence="3">The sequence shown here is derived from an EMBL/GenBank/DDBJ whole genome shotgun (WGS) entry which is preliminary data.</text>
</comment>
<accession>A0ABV5MQ62</accession>
<dbReference type="PROSITE" id="PS51257">
    <property type="entry name" value="PROKAR_LIPOPROTEIN"/>
    <property type="match status" value="1"/>
</dbReference>